<keyword evidence="3" id="KW-1185">Reference proteome</keyword>
<accession>A0AAV4Y330</accession>
<feature type="signal peptide" evidence="1">
    <location>
        <begin position="1"/>
        <end position="20"/>
    </location>
</feature>
<keyword evidence="1" id="KW-0732">Signal</keyword>
<dbReference type="EMBL" id="BPLR01018558">
    <property type="protein sequence ID" value="GIZ00549.1"/>
    <property type="molecule type" value="Genomic_DNA"/>
</dbReference>
<evidence type="ECO:0000313" key="3">
    <source>
        <dbReference type="Proteomes" id="UP001054945"/>
    </source>
</evidence>
<name>A0AAV4Y330_CAEEX</name>
<dbReference type="AlphaFoldDB" id="A0AAV4Y330"/>
<sequence>MTILLCPLCDIVAVAQHCSGGRPLARDAAGCHRDWGLAAWVTPTDTQHRSDRTEAVWTHSRNIYGSRSTWQKNYIKDNIRLPIALQENCGRSNEYYVLSSAWFWMGSLPGTWVKDDIPSSLMRQQLKI</sequence>
<comment type="caution">
    <text evidence="2">The sequence shown here is derived from an EMBL/GenBank/DDBJ whole genome shotgun (WGS) entry which is preliminary data.</text>
</comment>
<dbReference type="Proteomes" id="UP001054945">
    <property type="component" value="Unassembled WGS sequence"/>
</dbReference>
<proteinExistence type="predicted"/>
<evidence type="ECO:0000313" key="2">
    <source>
        <dbReference type="EMBL" id="GIZ00549.1"/>
    </source>
</evidence>
<feature type="chain" id="PRO_5043573784" evidence="1">
    <location>
        <begin position="21"/>
        <end position="128"/>
    </location>
</feature>
<reference evidence="2 3" key="1">
    <citation type="submission" date="2021-06" db="EMBL/GenBank/DDBJ databases">
        <title>Caerostris extrusa draft genome.</title>
        <authorList>
            <person name="Kono N."/>
            <person name="Arakawa K."/>
        </authorList>
    </citation>
    <scope>NUCLEOTIDE SEQUENCE [LARGE SCALE GENOMIC DNA]</scope>
</reference>
<protein>
    <submittedName>
        <fullName evidence="2">Uncharacterized protein</fullName>
    </submittedName>
</protein>
<organism evidence="2 3">
    <name type="scientific">Caerostris extrusa</name>
    <name type="common">Bark spider</name>
    <name type="synonym">Caerostris bankana</name>
    <dbReference type="NCBI Taxonomy" id="172846"/>
    <lineage>
        <taxon>Eukaryota</taxon>
        <taxon>Metazoa</taxon>
        <taxon>Ecdysozoa</taxon>
        <taxon>Arthropoda</taxon>
        <taxon>Chelicerata</taxon>
        <taxon>Arachnida</taxon>
        <taxon>Araneae</taxon>
        <taxon>Araneomorphae</taxon>
        <taxon>Entelegynae</taxon>
        <taxon>Araneoidea</taxon>
        <taxon>Araneidae</taxon>
        <taxon>Caerostris</taxon>
    </lineage>
</organism>
<evidence type="ECO:0000256" key="1">
    <source>
        <dbReference type="SAM" id="SignalP"/>
    </source>
</evidence>
<gene>
    <name evidence="2" type="ORF">CEXT_281211</name>
</gene>